<feature type="transmembrane region" description="Helical" evidence="1">
    <location>
        <begin position="43"/>
        <end position="64"/>
    </location>
</feature>
<dbReference type="EMBL" id="UGLC01000002">
    <property type="protein sequence ID" value="STT55294.1"/>
    <property type="molecule type" value="Genomic_DNA"/>
</dbReference>
<proteinExistence type="predicted"/>
<keyword evidence="1" id="KW-0472">Membrane</keyword>
<reference evidence="2 3" key="1">
    <citation type="submission" date="2018-06" db="EMBL/GenBank/DDBJ databases">
        <authorList>
            <consortium name="Pathogen Informatics"/>
            <person name="Doyle S."/>
        </authorList>
    </citation>
    <scope>NUCLEOTIDE SEQUENCE [LARGE SCALE GENOMIC DNA]</scope>
    <source>
        <strain evidence="2 3">NCTC8849</strain>
    </source>
</reference>
<gene>
    <name evidence="2" type="ORF">NCTC8849_03903</name>
</gene>
<keyword evidence="1" id="KW-1133">Transmembrane helix</keyword>
<evidence type="ECO:0000313" key="2">
    <source>
        <dbReference type="EMBL" id="STT55294.1"/>
    </source>
</evidence>
<organism evidence="2 3">
    <name type="scientific">Klebsiella pneumoniae</name>
    <dbReference type="NCBI Taxonomy" id="573"/>
    <lineage>
        <taxon>Bacteria</taxon>
        <taxon>Pseudomonadati</taxon>
        <taxon>Pseudomonadota</taxon>
        <taxon>Gammaproteobacteria</taxon>
        <taxon>Enterobacterales</taxon>
        <taxon>Enterobacteriaceae</taxon>
        <taxon>Klebsiella/Raoultella group</taxon>
        <taxon>Klebsiella</taxon>
        <taxon>Klebsiella pneumoniae complex</taxon>
    </lineage>
</organism>
<dbReference type="Proteomes" id="UP000254799">
    <property type="component" value="Unassembled WGS sequence"/>
</dbReference>
<sequence>MVICLVVTLAQRPGCLLIASPACLYCGDHRQCHQLSGCVASYYLDGVTGGIIVVAQTLIFLLVFHFAPGTWLTGEPPIGFSVKRTA</sequence>
<name>A0A377WKC7_KLEPN</name>
<protein>
    <submittedName>
        <fullName evidence="2">Manganese ABC transporter</fullName>
    </submittedName>
</protein>
<evidence type="ECO:0000313" key="3">
    <source>
        <dbReference type="Proteomes" id="UP000254799"/>
    </source>
</evidence>
<evidence type="ECO:0000256" key="1">
    <source>
        <dbReference type="SAM" id="Phobius"/>
    </source>
</evidence>
<keyword evidence="1" id="KW-0812">Transmembrane</keyword>
<dbReference type="AlphaFoldDB" id="A0A377WKC7"/>
<accession>A0A377WKC7</accession>